<comment type="caution">
    <text evidence="9">The sequence shown here is derived from an EMBL/GenBank/DDBJ whole genome shotgun (WGS) entry which is preliminary data.</text>
</comment>
<dbReference type="SUPFAM" id="SSF54534">
    <property type="entry name" value="FKBP-like"/>
    <property type="match status" value="1"/>
</dbReference>
<evidence type="ECO:0000313" key="9">
    <source>
        <dbReference type="EMBL" id="MPN28072.1"/>
    </source>
</evidence>
<keyword evidence="7" id="KW-0143">Chaperone</keyword>
<dbReference type="EMBL" id="VSSQ01078205">
    <property type="protein sequence ID" value="MPN28072.1"/>
    <property type="molecule type" value="Genomic_DNA"/>
</dbReference>
<evidence type="ECO:0000256" key="3">
    <source>
        <dbReference type="ARBA" id="ARBA00006577"/>
    </source>
</evidence>
<evidence type="ECO:0000256" key="1">
    <source>
        <dbReference type="ARBA" id="ARBA00000971"/>
    </source>
</evidence>
<dbReference type="GO" id="GO:0005737">
    <property type="term" value="C:cytoplasm"/>
    <property type="evidence" value="ECO:0007669"/>
    <property type="project" value="UniProtKB-SubCell"/>
</dbReference>
<reference evidence="9" key="1">
    <citation type="submission" date="2019-08" db="EMBL/GenBank/DDBJ databases">
        <authorList>
            <person name="Kucharzyk K."/>
            <person name="Murdoch R.W."/>
            <person name="Higgins S."/>
            <person name="Loffler F."/>
        </authorList>
    </citation>
    <scope>NUCLEOTIDE SEQUENCE</scope>
</reference>
<evidence type="ECO:0000256" key="4">
    <source>
        <dbReference type="ARBA" id="ARBA00013194"/>
    </source>
</evidence>
<dbReference type="PANTHER" id="PTHR47861:SF3">
    <property type="entry name" value="FKBP-TYPE PEPTIDYL-PROLYL CIS-TRANS ISOMERASE SLYD"/>
    <property type="match status" value="1"/>
</dbReference>
<dbReference type="AlphaFoldDB" id="A0A645GQ65"/>
<protein>
    <recommendedName>
        <fullName evidence="4">peptidylprolyl isomerase</fullName>
        <ecNumber evidence="4">5.2.1.8</ecNumber>
    </recommendedName>
</protein>
<accession>A0A645GQ65</accession>
<comment type="subcellular location">
    <subcellularLocation>
        <location evidence="2">Cytoplasm</location>
    </subcellularLocation>
</comment>
<evidence type="ECO:0000256" key="6">
    <source>
        <dbReference type="ARBA" id="ARBA00023110"/>
    </source>
</evidence>
<sequence>MIEKVGEETVTLNYNHPLAGKDLTFDVKVVSLRAATAEELEHGHVHSEEEEDDCRCGCGCGDSCSCN</sequence>
<comment type="catalytic activity">
    <reaction evidence="1">
        <text>[protein]-peptidylproline (omega=180) = [protein]-peptidylproline (omega=0)</text>
        <dbReference type="Rhea" id="RHEA:16237"/>
        <dbReference type="Rhea" id="RHEA-COMP:10747"/>
        <dbReference type="Rhea" id="RHEA-COMP:10748"/>
        <dbReference type="ChEBI" id="CHEBI:83833"/>
        <dbReference type="ChEBI" id="CHEBI:83834"/>
        <dbReference type="EC" id="5.2.1.8"/>
    </reaction>
</comment>
<name>A0A645GQ65_9ZZZZ</name>
<organism evidence="9">
    <name type="scientific">bioreactor metagenome</name>
    <dbReference type="NCBI Taxonomy" id="1076179"/>
    <lineage>
        <taxon>unclassified sequences</taxon>
        <taxon>metagenomes</taxon>
        <taxon>ecological metagenomes</taxon>
    </lineage>
</organism>
<evidence type="ECO:0000256" key="8">
    <source>
        <dbReference type="ARBA" id="ARBA00023235"/>
    </source>
</evidence>
<dbReference type="GO" id="GO:0003755">
    <property type="term" value="F:peptidyl-prolyl cis-trans isomerase activity"/>
    <property type="evidence" value="ECO:0007669"/>
    <property type="project" value="UniProtKB-KW"/>
</dbReference>
<keyword evidence="5" id="KW-0963">Cytoplasm</keyword>
<comment type="similarity">
    <text evidence="3">Belongs to the FKBP-type PPIase family.</text>
</comment>
<evidence type="ECO:0000256" key="5">
    <source>
        <dbReference type="ARBA" id="ARBA00022490"/>
    </source>
</evidence>
<evidence type="ECO:0000256" key="7">
    <source>
        <dbReference type="ARBA" id="ARBA00023186"/>
    </source>
</evidence>
<proteinExistence type="inferred from homology"/>
<dbReference type="PANTHER" id="PTHR47861">
    <property type="entry name" value="FKBP-TYPE PEPTIDYL-PROLYL CIS-TRANS ISOMERASE SLYD"/>
    <property type="match status" value="1"/>
</dbReference>
<keyword evidence="8 9" id="KW-0413">Isomerase</keyword>
<dbReference type="InterPro" id="IPR046357">
    <property type="entry name" value="PPIase_dom_sf"/>
</dbReference>
<evidence type="ECO:0000256" key="2">
    <source>
        <dbReference type="ARBA" id="ARBA00004496"/>
    </source>
</evidence>
<dbReference type="Gene3D" id="3.10.50.40">
    <property type="match status" value="1"/>
</dbReference>
<dbReference type="EC" id="5.2.1.8" evidence="4"/>
<keyword evidence="6" id="KW-0697">Rotamase</keyword>
<gene>
    <name evidence="9" type="primary">slyD_16</name>
    <name evidence="9" type="ORF">SDC9_175511</name>
</gene>